<dbReference type="AlphaFoldDB" id="A0A6A5BMR2"/>
<sequence>MGLDQSRPTTSTSSEGGVPLSQDDGFENLDAYSSYPFDLDHFDPFDEQQLIFSKNQSPMFVCNARTIPSDVWLHICSFLPVRALYVLVTSSKFFFRVLIAYRSQFNTSSDIVSRYSRMGYNYLLEKFLFDAFNDYGVFITDKQSQKTQPLHEGNNDTTNHNIRKRFFNRRREILQDLRQRIALAVCWKQLDIEHADMVTKPRQLSLMDLLISSDNVSIFMSRRNLAALDDDDDNSYGFTEDIYEQPPQNSWTIFMNHVMSPELQSLSISDCHFSLDIRFDWCELALSQHCPNLKKIEIKLYEKYCDWICESIIALPHIENLTLLPRSEITNVFYNSVMTRLYSNRTKQNHLAKLKQLHILEHLKFKEPLTFLTDCSNTLQSLTITVRSSEDIQYFPSSLKELTIHFGKEFNSVPPSIKLNHLEKLAITGARATREQIDNILRAGSSTLKHLTIDPDFGIEYPVPKELPSLRNVRSCFIHSLSRPATSEDLTSLTSFLKIINFTVLNLSGFSVNYTKSIISSLPKSLNELYLEGTISQLPTHIKLQKFSFTINGHQPSIVHTIDSSLWKDSLKELIVNGNPQPNGPLSDNISKLKVLEKLVLTSIGFETIPTSIYKLKNLKYLDLSQNNLKKVSKHIAYMENLEFLDISRNKIAKFDMTIFKLMKKLDRIEFESNPFVPIYESSLSFKNWLFYPTFNTISTACKNRFLEKKNHKQLYEVISTRITWFIELYKHVRFVVCFEYFNIKRQKTERKFFRGAMDKVYCQIYEWDLIQQ</sequence>
<evidence type="ECO:0000313" key="2">
    <source>
        <dbReference type="EMBL" id="KAF0976226.1"/>
    </source>
</evidence>
<feature type="region of interest" description="Disordered" evidence="1">
    <location>
        <begin position="1"/>
        <end position="23"/>
    </location>
</feature>
<dbReference type="PANTHER" id="PTHR47186:SF3">
    <property type="entry name" value="OS09G0267800 PROTEIN"/>
    <property type="match status" value="1"/>
</dbReference>
<reference evidence="2 3" key="1">
    <citation type="journal article" date="2019" name="Sci. Rep.">
        <title>Nanopore sequencing improves the draft genome of the human pathogenic amoeba Naegleria fowleri.</title>
        <authorList>
            <person name="Liechti N."/>
            <person name="Schurch N."/>
            <person name="Bruggmann R."/>
            <person name="Wittwer M."/>
        </authorList>
    </citation>
    <scope>NUCLEOTIDE SEQUENCE [LARGE SCALE GENOMIC DNA]</scope>
    <source>
        <strain evidence="2 3">ATCC 30894</strain>
    </source>
</reference>
<dbReference type="OMA" id="LYKHVRF"/>
<dbReference type="SUPFAM" id="SSF52047">
    <property type="entry name" value="RNI-like"/>
    <property type="match status" value="2"/>
</dbReference>
<dbReference type="RefSeq" id="XP_044560939.1">
    <property type="nucleotide sequence ID" value="XM_044708367.1"/>
</dbReference>
<dbReference type="PROSITE" id="PS51450">
    <property type="entry name" value="LRR"/>
    <property type="match status" value="1"/>
</dbReference>
<evidence type="ECO:0000256" key="1">
    <source>
        <dbReference type="SAM" id="MobiDB-lite"/>
    </source>
</evidence>
<dbReference type="VEuPathDB" id="AmoebaDB:FDP41_004901"/>
<dbReference type="OrthoDB" id="2021138at2759"/>
<keyword evidence="3" id="KW-1185">Reference proteome</keyword>
<name>A0A6A5BMR2_NAEFO</name>
<evidence type="ECO:0008006" key="4">
    <source>
        <dbReference type="Google" id="ProtNLM"/>
    </source>
</evidence>
<dbReference type="InterPro" id="IPR001611">
    <property type="entry name" value="Leu-rich_rpt"/>
</dbReference>
<dbReference type="PANTHER" id="PTHR47186">
    <property type="entry name" value="LEUCINE-RICH REPEAT-CONTAINING PROTEIN 57"/>
    <property type="match status" value="1"/>
</dbReference>
<feature type="compositionally biased region" description="Polar residues" evidence="1">
    <location>
        <begin position="1"/>
        <end position="15"/>
    </location>
</feature>
<dbReference type="GeneID" id="68112119"/>
<dbReference type="VEuPathDB" id="AmoebaDB:NF0096450"/>
<protein>
    <recommendedName>
        <fullName evidence="4">F-box domain-containing protein</fullName>
    </recommendedName>
</protein>
<dbReference type="VEuPathDB" id="AmoebaDB:NfTy_086140"/>
<accession>A0A6A5BMR2</accession>
<dbReference type="Pfam" id="PF13855">
    <property type="entry name" value="LRR_8"/>
    <property type="match status" value="1"/>
</dbReference>
<proteinExistence type="predicted"/>
<dbReference type="Proteomes" id="UP000444721">
    <property type="component" value="Unassembled WGS sequence"/>
</dbReference>
<gene>
    <name evidence="2" type="ORF">FDP41_004901</name>
</gene>
<dbReference type="EMBL" id="VFQX01000041">
    <property type="protein sequence ID" value="KAF0976226.1"/>
    <property type="molecule type" value="Genomic_DNA"/>
</dbReference>
<dbReference type="InterPro" id="IPR032675">
    <property type="entry name" value="LRR_dom_sf"/>
</dbReference>
<comment type="caution">
    <text evidence="2">The sequence shown here is derived from an EMBL/GenBank/DDBJ whole genome shotgun (WGS) entry which is preliminary data.</text>
</comment>
<dbReference type="Gene3D" id="3.80.10.10">
    <property type="entry name" value="Ribonuclease Inhibitor"/>
    <property type="match status" value="2"/>
</dbReference>
<organism evidence="2 3">
    <name type="scientific">Naegleria fowleri</name>
    <name type="common">Brain eating amoeba</name>
    <dbReference type="NCBI Taxonomy" id="5763"/>
    <lineage>
        <taxon>Eukaryota</taxon>
        <taxon>Discoba</taxon>
        <taxon>Heterolobosea</taxon>
        <taxon>Tetramitia</taxon>
        <taxon>Eutetramitia</taxon>
        <taxon>Vahlkampfiidae</taxon>
        <taxon>Naegleria</taxon>
    </lineage>
</organism>
<evidence type="ECO:0000313" key="3">
    <source>
        <dbReference type="Proteomes" id="UP000444721"/>
    </source>
</evidence>